<evidence type="ECO:0000256" key="1">
    <source>
        <dbReference type="ARBA" id="ARBA00004141"/>
    </source>
</evidence>
<keyword evidence="2" id="KW-0813">Transport</keyword>
<gene>
    <name evidence="13" type="ORF">OUZ56_001297</name>
</gene>
<reference evidence="13 14" key="1">
    <citation type="journal article" date="2023" name="Nucleic Acids Res.">
        <title>The hologenome of Daphnia magna reveals possible DNA methylation and microbiome-mediated evolution of the host genome.</title>
        <authorList>
            <person name="Chaturvedi A."/>
            <person name="Li X."/>
            <person name="Dhandapani V."/>
            <person name="Marshall H."/>
            <person name="Kissane S."/>
            <person name="Cuenca-Cambronero M."/>
            <person name="Asole G."/>
            <person name="Calvet F."/>
            <person name="Ruiz-Romero M."/>
            <person name="Marangio P."/>
            <person name="Guigo R."/>
            <person name="Rago D."/>
            <person name="Mirbahai L."/>
            <person name="Eastwood N."/>
            <person name="Colbourne J.K."/>
            <person name="Zhou J."/>
            <person name="Mallon E."/>
            <person name="Orsini L."/>
        </authorList>
    </citation>
    <scope>NUCLEOTIDE SEQUENCE [LARGE SCALE GENOMIC DNA]</scope>
    <source>
        <strain evidence="13">LRV0_1</strain>
    </source>
</reference>
<feature type="signal peptide" evidence="12">
    <location>
        <begin position="1"/>
        <end position="23"/>
    </location>
</feature>
<dbReference type="PANTHER" id="PTHR45720">
    <property type="entry name" value="CHLORIDE CHANNEL PROTEIN 2"/>
    <property type="match status" value="1"/>
</dbReference>
<keyword evidence="14" id="KW-1185">Reference proteome</keyword>
<evidence type="ECO:0000256" key="11">
    <source>
        <dbReference type="SAM" id="Phobius"/>
    </source>
</evidence>
<feature type="compositionally biased region" description="Acidic residues" evidence="10">
    <location>
        <begin position="1020"/>
        <end position="1032"/>
    </location>
</feature>
<feature type="transmembrane region" description="Helical" evidence="11">
    <location>
        <begin position="202"/>
        <end position="224"/>
    </location>
</feature>
<evidence type="ECO:0000256" key="3">
    <source>
        <dbReference type="ARBA" id="ARBA00022692"/>
    </source>
</evidence>
<dbReference type="CDD" id="cd03683">
    <property type="entry name" value="ClC_1_like"/>
    <property type="match status" value="1"/>
</dbReference>
<dbReference type="InterPro" id="IPR046342">
    <property type="entry name" value="CBS_dom_sf"/>
</dbReference>
<dbReference type="EMBL" id="JAOYFB010000036">
    <property type="protein sequence ID" value="KAK4019271.1"/>
    <property type="molecule type" value="Genomic_DNA"/>
</dbReference>
<sequence length="1098" mass="121783">MLANFFVCVCVVVLFFNVRETRGGLFTGTCELGSLSTCVTRLRSSIVRLFFLLRGRSSSKETMWPSPRCDVMNRNPELIDIDSNFNYVFTLMYGRYSRSLGEYARQQAAELREAEKTRKKEEKQRSKELRTYRGKWTSRFLRLISFIWRNTFAKIGEDWVFLALLGIIVAMLSYIMDYGIVMCNNARVWMYRDLTTHPFLQYLAWICLPVFLVLFSAGFVHILAPQAIGSGIPEMKTILRGVVLKEYLTFRTGVAKVVALTAALGSGMPLGKEGPLVHIASIVATLMSKMVTSFKGIYENESRNSEMLAAACAVGVSCNFGAPIGGVLFSIEVTSVYFAIRNYWRGFFSAVFGALMFRLMAYWFSNEETLTAIFGTDYHVDFPYDPQELFIYALVGAFGGLSGAAFILFHRRYVLFMRKNKRISSFLQKNRFIYPGLMSLFITTLYFPLGMGQFLASTLSTRTQILHLFSNFTWVSDDLTVEQSEIVSHWVTESCSIFVNLSLYMLVTFFTTIWASTLPVPSGTVIPIFKMGAAFGRMIGEAMHLWFPEGVRIGGALSPILPGGYAIVGAAAFSAGLTHSISICVVISEMTGQIRHIIPVMIAVLVANAISTLLQPSLYDSIIMIKKLPYLPDIISSSSAAYNIFVEDFMVGNIKYIYNGMSYKELKNNIRESRRVRAFPLVDNPTNMILLGSIQRTELIGLIERHIGRDRRLQVAAKRQKEARVRMYEEAMTSLQLDPPPFSRVSLALPAPPADSSAVEDPTKKLAERRPSRFEVVKATEMANAADNQSPGTEPMTPSSIQSADIEDRASLGSRPQKSILKRTNSQTLKFAGPMATPTLTPYSTVTGAEGSKFRAAIGAFIRKSSTMLDTSKFDFSGINSSGTSLPTSPTPYKKVTLPRERVIDMTPEEQKQWEESEMLQPVDFTKLHVDPAPFQLVERTSLLKVHSMFSLLGVNHAYVTTTGRLMGIVSLKELRKAIEDVNSGIVPHSHNLPSQPIHHGRDVSPGAPIDIEHGPEPPGFDDSDSDSDDTDYVVGPGNSIAVVPSTATCSSMVTDTSSDNGSTGIYITSDSQDNSIKLRVTSASSLDDGADETERKS</sequence>
<evidence type="ECO:0000256" key="2">
    <source>
        <dbReference type="ARBA" id="ARBA00022448"/>
    </source>
</evidence>
<feature type="transmembrane region" description="Helical" evidence="11">
    <location>
        <begin position="600"/>
        <end position="619"/>
    </location>
</feature>
<feature type="transmembrane region" description="Helical" evidence="11">
    <location>
        <begin position="431"/>
        <end position="449"/>
    </location>
</feature>
<dbReference type="Gene3D" id="3.10.580.10">
    <property type="entry name" value="CBS-domain"/>
    <property type="match status" value="2"/>
</dbReference>
<feature type="transmembrane region" description="Helical" evidence="11">
    <location>
        <begin position="159"/>
        <end position="181"/>
    </location>
</feature>
<feature type="compositionally biased region" description="Basic and acidic residues" evidence="10">
    <location>
        <begin position="761"/>
        <end position="771"/>
    </location>
</feature>
<keyword evidence="12" id="KW-0732">Signal</keyword>
<feature type="chain" id="PRO_5045397792" description="Chloride channel protein" evidence="12">
    <location>
        <begin position="24"/>
        <end position="1098"/>
    </location>
</feature>
<evidence type="ECO:0008006" key="15">
    <source>
        <dbReference type="Google" id="ProtNLM"/>
    </source>
</evidence>
<organism evidence="13 14">
    <name type="scientific">Daphnia magna</name>
    <dbReference type="NCBI Taxonomy" id="35525"/>
    <lineage>
        <taxon>Eukaryota</taxon>
        <taxon>Metazoa</taxon>
        <taxon>Ecdysozoa</taxon>
        <taxon>Arthropoda</taxon>
        <taxon>Crustacea</taxon>
        <taxon>Branchiopoda</taxon>
        <taxon>Diplostraca</taxon>
        <taxon>Cladocera</taxon>
        <taxon>Anomopoda</taxon>
        <taxon>Daphniidae</taxon>
        <taxon>Daphnia</taxon>
    </lineage>
</organism>
<dbReference type="Proteomes" id="UP001234178">
    <property type="component" value="Unassembled WGS sequence"/>
</dbReference>
<accession>A0ABR0A2C8</accession>
<keyword evidence="4" id="KW-0677">Repeat</keyword>
<evidence type="ECO:0000313" key="14">
    <source>
        <dbReference type="Proteomes" id="UP001234178"/>
    </source>
</evidence>
<feature type="transmembrane region" description="Helical" evidence="11">
    <location>
        <begin position="528"/>
        <end position="547"/>
    </location>
</feature>
<keyword evidence="5 11" id="KW-1133">Transmembrane helix</keyword>
<feature type="coiled-coil region" evidence="9">
    <location>
        <begin position="104"/>
        <end position="131"/>
    </location>
</feature>
<dbReference type="SUPFAM" id="SSF54631">
    <property type="entry name" value="CBS-domain pair"/>
    <property type="match status" value="1"/>
</dbReference>
<feature type="transmembrane region" description="Helical" evidence="11">
    <location>
        <begin position="343"/>
        <end position="364"/>
    </location>
</feature>
<evidence type="ECO:0000313" key="13">
    <source>
        <dbReference type="EMBL" id="KAK4019271.1"/>
    </source>
</evidence>
<name>A0ABR0A2C8_9CRUS</name>
<evidence type="ECO:0000256" key="10">
    <source>
        <dbReference type="SAM" id="MobiDB-lite"/>
    </source>
</evidence>
<keyword evidence="6" id="KW-0406">Ion transport</keyword>
<dbReference type="PANTHER" id="PTHR45720:SF10">
    <property type="entry name" value="CHLORIDE CHANNEL PROTEIN 2"/>
    <property type="match status" value="1"/>
</dbReference>
<proteinExistence type="predicted"/>
<dbReference type="PRINTS" id="PR00762">
    <property type="entry name" value="CLCHANNEL"/>
</dbReference>
<feature type="transmembrane region" description="Helical" evidence="11">
    <location>
        <begin position="308"/>
        <end position="331"/>
    </location>
</feature>
<evidence type="ECO:0000256" key="8">
    <source>
        <dbReference type="ARBA" id="ARBA00023214"/>
    </source>
</evidence>
<feature type="transmembrane region" description="Helical" evidence="11">
    <location>
        <begin position="567"/>
        <end position="588"/>
    </location>
</feature>
<keyword evidence="8" id="KW-0868">Chloride</keyword>
<dbReference type="Pfam" id="PF00654">
    <property type="entry name" value="Voltage_CLC"/>
    <property type="match status" value="1"/>
</dbReference>
<feature type="transmembrane region" description="Helical" evidence="11">
    <location>
        <begin position="497"/>
        <end position="516"/>
    </location>
</feature>
<keyword evidence="9" id="KW-0175">Coiled coil</keyword>
<protein>
    <recommendedName>
        <fullName evidence="15">Chloride channel protein</fullName>
    </recommendedName>
</protein>
<keyword evidence="3 11" id="KW-0812">Transmembrane</keyword>
<evidence type="ECO:0000256" key="5">
    <source>
        <dbReference type="ARBA" id="ARBA00022989"/>
    </source>
</evidence>
<evidence type="ECO:0000256" key="9">
    <source>
        <dbReference type="SAM" id="Coils"/>
    </source>
</evidence>
<evidence type="ECO:0000256" key="6">
    <source>
        <dbReference type="ARBA" id="ARBA00023065"/>
    </source>
</evidence>
<feature type="region of interest" description="Disordered" evidence="10">
    <location>
        <begin position="749"/>
        <end position="771"/>
    </location>
</feature>
<evidence type="ECO:0000256" key="12">
    <source>
        <dbReference type="SAM" id="SignalP"/>
    </source>
</evidence>
<feature type="region of interest" description="Disordered" evidence="10">
    <location>
        <begin position="1051"/>
        <end position="1072"/>
    </location>
</feature>
<feature type="transmembrane region" description="Helical" evidence="11">
    <location>
        <begin position="389"/>
        <end position="410"/>
    </location>
</feature>
<dbReference type="Gene3D" id="1.10.3080.10">
    <property type="entry name" value="Clc chloride channel"/>
    <property type="match status" value="1"/>
</dbReference>
<dbReference type="SUPFAM" id="SSF81340">
    <property type="entry name" value="Clc chloride channel"/>
    <property type="match status" value="1"/>
</dbReference>
<dbReference type="InterPro" id="IPR014743">
    <property type="entry name" value="Cl-channel_core"/>
</dbReference>
<dbReference type="InterPro" id="IPR050970">
    <property type="entry name" value="Cl_channel_volt-gated"/>
</dbReference>
<dbReference type="InterPro" id="IPR001807">
    <property type="entry name" value="ClC"/>
</dbReference>
<comment type="subcellular location">
    <subcellularLocation>
        <location evidence="1">Membrane</location>
        <topology evidence="1">Multi-pass membrane protein</topology>
    </subcellularLocation>
</comment>
<comment type="caution">
    <text evidence="13">The sequence shown here is derived from an EMBL/GenBank/DDBJ whole genome shotgun (WGS) entry which is preliminary data.</text>
</comment>
<feature type="region of interest" description="Disordered" evidence="10">
    <location>
        <begin position="987"/>
        <end position="1039"/>
    </location>
</feature>
<keyword evidence="7 11" id="KW-0472">Membrane</keyword>
<evidence type="ECO:0000256" key="4">
    <source>
        <dbReference type="ARBA" id="ARBA00022737"/>
    </source>
</evidence>
<evidence type="ECO:0000256" key="7">
    <source>
        <dbReference type="ARBA" id="ARBA00023136"/>
    </source>
</evidence>